<keyword evidence="1" id="KW-0560">Oxidoreductase</keyword>
<proteinExistence type="predicted"/>
<keyword evidence="2" id="KW-0520">NAD</keyword>
<dbReference type="InterPro" id="IPR036291">
    <property type="entry name" value="NAD(P)-bd_dom_sf"/>
</dbReference>
<dbReference type="RefSeq" id="WP_308220161.1">
    <property type="nucleotide sequence ID" value="NZ_BPQH01000022.1"/>
</dbReference>
<evidence type="ECO:0000256" key="2">
    <source>
        <dbReference type="ARBA" id="ARBA00023027"/>
    </source>
</evidence>
<dbReference type="EMBL" id="BPQH01000022">
    <property type="protein sequence ID" value="GJD52855.1"/>
    <property type="molecule type" value="Genomic_DNA"/>
</dbReference>
<keyword evidence="5" id="KW-1185">Reference proteome</keyword>
<feature type="domain" description="D-isomer specific 2-hydroxyacid dehydrogenase NAD-binding" evidence="3">
    <location>
        <begin position="125"/>
        <end position="296"/>
    </location>
</feature>
<sequence length="331" mass="34981">MSAETMSAETMSAETISAETMSSESLVFFSTGDSFAPWREALAAALPDLAVERHGAVADPARVRYALVWQPPRGFFAAYPNLRLVTNLGAGTDALLGRDDLPAVPVARLSDPEMGRMMAGYVLFAVLRYARDIPLLEAAQRERRWAYRAPREARSVRVGVLGLGELGAAAALELARQGFAVSGWSRTPKALPGVRSVAGDDALPGFLAQTEILVVMLPLTPGTRGLLDAARLALLPAGAKVINVARGPILDEAALLDGLASGRLGGATLDVFATEPLPPDHPLWTAPNVLITPHLASIGLPGSAAPQVADNIRRLRAGRPIRHAVDPARGY</sequence>
<dbReference type="Pfam" id="PF02826">
    <property type="entry name" value="2-Hacid_dh_C"/>
    <property type="match status" value="1"/>
</dbReference>
<evidence type="ECO:0000256" key="1">
    <source>
        <dbReference type="ARBA" id="ARBA00023002"/>
    </source>
</evidence>
<comment type="caution">
    <text evidence="4">The sequence shown here is derived from an EMBL/GenBank/DDBJ whole genome shotgun (WGS) entry which is preliminary data.</text>
</comment>
<dbReference type="InterPro" id="IPR006140">
    <property type="entry name" value="D-isomer_DH_NAD-bd"/>
</dbReference>
<gene>
    <name evidence="4" type="primary">ghrA_2</name>
    <name evidence="4" type="ORF">OPKNFCMD_5622</name>
</gene>
<name>A0ABQ4R7G5_9HYPH</name>
<reference evidence="4" key="2">
    <citation type="submission" date="2021-08" db="EMBL/GenBank/DDBJ databases">
        <authorList>
            <person name="Tani A."/>
            <person name="Ola A."/>
            <person name="Ogura Y."/>
            <person name="Katsura K."/>
            <person name="Hayashi T."/>
        </authorList>
    </citation>
    <scope>NUCLEOTIDE SEQUENCE</scope>
    <source>
        <strain evidence="4">KCTC 52305</strain>
    </source>
</reference>
<reference evidence="4" key="1">
    <citation type="journal article" date="2021" name="Front. Microbiol.">
        <title>Comprehensive Comparative Genomics and Phenotyping of Methylobacterium Species.</title>
        <authorList>
            <person name="Alessa O."/>
            <person name="Ogura Y."/>
            <person name="Fujitani Y."/>
            <person name="Takami H."/>
            <person name="Hayashi T."/>
            <person name="Sahin N."/>
            <person name="Tani A."/>
        </authorList>
    </citation>
    <scope>NUCLEOTIDE SEQUENCE</scope>
    <source>
        <strain evidence="4">KCTC 52305</strain>
    </source>
</reference>
<dbReference type="Gene3D" id="3.40.50.720">
    <property type="entry name" value="NAD(P)-binding Rossmann-like Domain"/>
    <property type="match status" value="2"/>
</dbReference>
<accession>A0ABQ4R7G5</accession>
<evidence type="ECO:0000313" key="5">
    <source>
        <dbReference type="Proteomes" id="UP001055167"/>
    </source>
</evidence>
<organism evidence="4 5">
    <name type="scientific">Methylobacterium crusticola</name>
    <dbReference type="NCBI Taxonomy" id="1697972"/>
    <lineage>
        <taxon>Bacteria</taxon>
        <taxon>Pseudomonadati</taxon>
        <taxon>Pseudomonadota</taxon>
        <taxon>Alphaproteobacteria</taxon>
        <taxon>Hyphomicrobiales</taxon>
        <taxon>Methylobacteriaceae</taxon>
        <taxon>Methylobacterium</taxon>
    </lineage>
</organism>
<dbReference type="CDD" id="cd12164">
    <property type="entry name" value="GDH_like_2"/>
    <property type="match status" value="1"/>
</dbReference>
<evidence type="ECO:0000313" key="4">
    <source>
        <dbReference type="EMBL" id="GJD52855.1"/>
    </source>
</evidence>
<protein>
    <submittedName>
        <fullName evidence="4">Glyoxylate/hydroxypyruvate reductase A</fullName>
    </submittedName>
</protein>
<dbReference type="PANTHER" id="PTHR43333:SF1">
    <property type="entry name" value="D-ISOMER SPECIFIC 2-HYDROXYACID DEHYDROGENASE NAD-BINDING DOMAIN-CONTAINING PROTEIN"/>
    <property type="match status" value="1"/>
</dbReference>
<dbReference type="Proteomes" id="UP001055167">
    <property type="component" value="Unassembled WGS sequence"/>
</dbReference>
<dbReference type="PANTHER" id="PTHR43333">
    <property type="entry name" value="2-HACID_DH_C DOMAIN-CONTAINING PROTEIN"/>
    <property type="match status" value="1"/>
</dbReference>
<dbReference type="SUPFAM" id="SSF51735">
    <property type="entry name" value="NAD(P)-binding Rossmann-fold domains"/>
    <property type="match status" value="1"/>
</dbReference>
<evidence type="ECO:0000259" key="3">
    <source>
        <dbReference type="Pfam" id="PF02826"/>
    </source>
</evidence>